<proteinExistence type="predicted"/>
<name>A0ABY1VM93_9ACTO</name>
<dbReference type="EMBL" id="UAPQ01000001">
    <property type="protein sequence ID" value="SPT52943.1"/>
    <property type="molecule type" value="Genomic_DNA"/>
</dbReference>
<keyword evidence="2" id="KW-0812">Transmembrane</keyword>
<evidence type="ECO:0000256" key="1">
    <source>
        <dbReference type="SAM" id="MobiDB-lite"/>
    </source>
</evidence>
<feature type="region of interest" description="Disordered" evidence="1">
    <location>
        <begin position="1"/>
        <end position="64"/>
    </location>
</feature>
<feature type="compositionally biased region" description="Low complexity" evidence="1">
    <location>
        <begin position="53"/>
        <end position="64"/>
    </location>
</feature>
<keyword evidence="4" id="KW-1185">Reference proteome</keyword>
<keyword evidence="2" id="KW-1133">Transmembrane helix</keyword>
<accession>A0ABY1VM93</accession>
<organism evidence="3 4">
    <name type="scientific">Actinomyces bovis</name>
    <dbReference type="NCBI Taxonomy" id="1658"/>
    <lineage>
        <taxon>Bacteria</taxon>
        <taxon>Bacillati</taxon>
        <taxon>Actinomycetota</taxon>
        <taxon>Actinomycetes</taxon>
        <taxon>Actinomycetales</taxon>
        <taxon>Actinomycetaceae</taxon>
        <taxon>Actinomyces</taxon>
    </lineage>
</organism>
<dbReference type="Proteomes" id="UP000250006">
    <property type="component" value="Unassembled WGS sequence"/>
</dbReference>
<feature type="transmembrane region" description="Helical" evidence="2">
    <location>
        <begin position="161"/>
        <end position="184"/>
    </location>
</feature>
<comment type="caution">
    <text evidence="3">The sequence shown here is derived from an EMBL/GenBank/DDBJ whole genome shotgun (WGS) entry which is preliminary data.</text>
</comment>
<dbReference type="RefSeq" id="WP_126622306.1">
    <property type="nucleotide sequence ID" value="NZ_UAPQ01000001.1"/>
</dbReference>
<evidence type="ECO:0000313" key="3">
    <source>
        <dbReference type="EMBL" id="SPT52943.1"/>
    </source>
</evidence>
<reference evidence="3 4" key="1">
    <citation type="submission" date="2018-06" db="EMBL/GenBank/DDBJ databases">
        <authorList>
            <consortium name="Pathogen Informatics"/>
            <person name="Doyle S."/>
        </authorList>
    </citation>
    <scope>NUCLEOTIDE SEQUENCE [LARGE SCALE GENOMIC DNA]</scope>
    <source>
        <strain evidence="3 4">NCTC11535</strain>
    </source>
</reference>
<protein>
    <submittedName>
        <fullName evidence="3">Uncharacterized protein</fullName>
    </submittedName>
</protein>
<gene>
    <name evidence="3" type="ORF">NCTC11535_00597</name>
</gene>
<keyword evidence="2" id="KW-0472">Membrane</keyword>
<feature type="transmembrane region" description="Helical" evidence="2">
    <location>
        <begin position="96"/>
        <end position="115"/>
    </location>
</feature>
<evidence type="ECO:0000256" key="2">
    <source>
        <dbReference type="SAM" id="Phobius"/>
    </source>
</evidence>
<evidence type="ECO:0000313" key="4">
    <source>
        <dbReference type="Proteomes" id="UP000250006"/>
    </source>
</evidence>
<feature type="transmembrane region" description="Helical" evidence="2">
    <location>
        <begin position="122"/>
        <end position="141"/>
    </location>
</feature>
<sequence length="187" mass="18531">MSTPGSSLPPIGPWGAAPTGNPGSTEPTSGGLGGSFPTLQPAVPQPSAPAPAPGISTTASPSPFPAPVATAATGDLWGGTTSSSVRAFTTVTAPTGLLYGSLAASIGGLVLAGLFEEISISVLAWALAALVGLGLTAVFLVRNARRQAAPGYLSNSWHNWLYRAAVVVALLAVVAAAARIALYVGRM</sequence>
<feature type="compositionally biased region" description="Pro residues" evidence="1">
    <location>
        <begin position="43"/>
        <end position="52"/>
    </location>
</feature>